<dbReference type="Pfam" id="PF02826">
    <property type="entry name" value="2-Hacid_dh_C"/>
    <property type="match status" value="1"/>
</dbReference>
<comment type="similarity">
    <text evidence="1 4">Belongs to the D-isomer specific 2-hydroxyacid dehydrogenase family.</text>
</comment>
<dbReference type="InterPro" id="IPR050418">
    <property type="entry name" value="D-iso_2-hydroxyacid_DH_PdxB"/>
</dbReference>
<evidence type="ECO:0000259" key="6">
    <source>
        <dbReference type="Pfam" id="PF02826"/>
    </source>
</evidence>
<sequence>MSHHIVFPDFDGLSPNVNLLKLPFAHQWTQYEHTEAEDTVSRLQDASIILTCGTVPLQRQQLQQLPKLQMISLALTGMDMVDLDYCQEHGIRVTNVPDYAGNTVAEHALAMIFMLMRQTGSYHQLMQRVATGAAPVQNVYFDYPIRDVRGKKLGIIGNGAIATRLAELARNVGMEVFYFDRNGKYTGAEYLSLNTLLQQCDVIAPCCPLTPETTNMIDRAEIAQMQRHALIVNIARGGIVNEAALIDAILQQQLGGAALDVVLDEPIQRDNPIFQLIQQPNFILNPHVAWSSEDAMQGLINQAMQNIADFVSQQPMQSAV</sequence>
<dbReference type="PANTHER" id="PTHR43761">
    <property type="entry name" value="D-ISOMER SPECIFIC 2-HYDROXYACID DEHYDROGENASE FAMILY PROTEIN (AFU_ORTHOLOGUE AFUA_1G13630)"/>
    <property type="match status" value="1"/>
</dbReference>
<feature type="domain" description="D-isomer specific 2-hydroxyacid dehydrogenase NAD-binding" evidence="6">
    <location>
        <begin position="109"/>
        <end position="289"/>
    </location>
</feature>
<dbReference type="Gene3D" id="3.40.50.720">
    <property type="entry name" value="NAD(P)-binding Rossmann-like Domain"/>
    <property type="match status" value="2"/>
</dbReference>
<dbReference type="RefSeq" id="WP_058305604.1">
    <property type="nucleotide sequence ID" value="NZ_CABKVG010000007.1"/>
</dbReference>
<dbReference type="SUPFAM" id="SSF51735">
    <property type="entry name" value="NAD(P)-binding Rossmann-fold domains"/>
    <property type="match status" value="1"/>
</dbReference>
<gene>
    <name evidence="7" type="ORF">LVJ82_01675</name>
</gene>
<reference evidence="7 8" key="1">
    <citation type="journal article" date="2022" name="Res Sq">
        <title>Evolution of multicellular longitudinally dividing oral cavity symbionts (Neisseriaceae).</title>
        <authorList>
            <person name="Nyongesa S."/>
            <person name="Weber P."/>
            <person name="Bernet E."/>
            <person name="Pullido F."/>
            <person name="Nieckarz M."/>
            <person name="Delaby M."/>
            <person name="Nieves C."/>
            <person name="Viehboeck T."/>
            <person name="Krause N."/>
            <person name="Rivera-Millot A."/>
            <person name="Nakamura A."/>
            <person name="Vischer N."/>
            <person name="VanNieuwenhze M."/>
            <person name="Brun Y."/>
            <person name="Cava F."/>
            <person name="Bulgheresi S."/>
            <person name="Veyrier F."/>
        </authorList>
    </citation>
    <scope>NUCLEOTIDE SEQUENCE [LARGE SCALE GENOMIC DNA]</scope>
    <source>
        <strain evidence="7 8">SN4</strain>
    </source>
</reference>
<dbReference type="Pfam" id="PF00389">
    <property type="entry name" value="2-Hacid_dh"/>
    <property type="match status" value="1"/>
</dbReference>
<evidence type="ECO:0000256" key="4">
    <source>
        <dbReference type="RuleBase" id="RU003719"/>
    </source>
</evidence>
<keyword evidence="8" id="KW-1185">Reference proteome</keyword>
<accession>A0ABY4E1S2</accession>
<dbReference type="Proteomes" id="UP000832011">
    <property type="component" value="Chromosome"/>
</dbReference>
<keyword evidence="2 4" id="KW-0560">Oxidoreductase</keyword>
<dbReference type="PANTHER" id="PTHR43761:SF1">
    <property type="entry name" value="D-ISOMER SPECIFIC 2-HYDROXYACID DEHYDROGENASE CATALYTIC DOMAIN-CONTAINING PROTEIN-RELATED"/>
    <property type="match status" value="1"/>
</dbReference>
<dbReference type="InterPro" id="IPR006139">
    <property type="entry name" value="D-isomer_2_OHA_DH_cat_dom"/>
</dbReference>
<evidence type="ECO:0000256" key="2">
    <source>
        <dbReference type="ARBA" id="ARBA00023002"/>
    </source>
</evidence>
<dbReference type="InterPro" id="IPR036291">
    <property type="entry name" value="NAD(P)-bd_dom_sf"/>
</dbReference>
<evidence type="ECO:0000313" key="7">
    <source>
        <dbReference type="EMBL" id="UOO89725.1"/>
    </source>
</evidence>
<evidence type="ECO:0000256" key="3">
    <source>
        <dbReference type="ARBA" id="ARBA00023027"/>
    </source>
</evidence>
<dbReference type="EMBL" id="CP091511">
    <property type="protein sequence ID" value="UOO89725.1"/>
    <property type="molecule type" value="Genomic_DNA"/>
</dbReference>
<feature type="domain" description="D-isomer specific 2-hydroxyacid dehydrogenase catalytic" evidence="5">
    <location>
        <begin position="27"/>
        <end position="320"/>
    </location>
</feature>
<evidence type="ECO:0000259" key="5">
    <source>
        <dbReference type="Pfam" id="PF00389"/>
    </source>
</evidence>
<keyword evidence="3" id="KW-0520">NAD</keyword>
<organism evidence="7 8">
    <name type="scientific">Vitreoscilla massiliensis</name>
    <dbReference type="NCBI Taxonomy" id="1689272"/>
    <lineage>
        <taxon>Bacteria</taxon>
        <taxon>Pseudomonadati</taxon>
        <taxon>Pseudomonadota</taxon>
        <taxon>Betaproteobacteria</taxon>
        <taxon>Neisseriales</taxon>
        <taxon>Neisseriaceae</taxon>
        <taxon>Vitreoscilla</taxon>
    </lineage>
</organism>
<proteinExistence type="inferred from homology"/>
<dbReference type="SUPFAM" id="SSF52283">
    <property type="entry name" value="Formate/glycerate dehydrogenase catalytic domain-like"/>
    <property type="match status" value="1"/>
</dbReference>
<dbReference type="InterPro" id="IPR006140">
    <property type="entry name" value="D-isomer_DH_NAD-bd"/>
</dbReference>
<evidence type="ECO:0000313" key="8">
    <source>
        <dbReference type="Proteomes" id="UP000832011"/>
    </source>
</evidence>
<evidence type="ECO:0000256" key="1">
    <source>
        <dbReference type="ARBA" id="ARBA00005854"/>
    </source>
</evidence>
<protein>
    <submittedName>
        <fullName evidence="7">Glycerate dehydrogenase</fullName>
    </submittedName>
</protein>
<name>A0ABY4E1S2_9NEIS</name>